<evidence type="ECO:0000313" key="2">
    <source>
        <dbReference type="Proteomes" id="UP001065549"/>
    </source>
</evidence>
<organism evidence="1 2">
    <name type="scientific">Hominibacterium faecale</name>
    <dbReference type="NCBI Taxonomy" id="2839743"/>
    <lineage>
        <taxon>Bacteria</taxon>
        <taxon>Bacillati</taxon>
        <taxon>Bacillota</taxon>
        <taxon>Clostridia</taxon>
        <taxon>Peptostreptococcales</taxon>
        <taxon>Anaerovoracaceae</taxon>
        <taxon>Hominibacterium</taxon>
    </lineage>
</organism>
<reference evidence="1" key="1">
    <citation type="submission" date="2022-09" db="EMBL/GenBank/DDBJ databases">
        <title>Culturomic study of gut microbiota in children with autism spectrum disorder.</title>
        <authorList>
            <person name="Efimov B.A."/>
            <person name="Chaplin A.V."/>
            <person name="Sokolova S.R."/>
            <person name="Pikina A.P."/>
            <person name="Korzhanova M."/>
            <person name="Belova V."/>
            <person name="Korostin D."/>
        </authorList>
    </citation>
    <scope>NUCLEOTIDE SEQUENCE</scope>
    <source>
        <strain evidence="1">ASD5510</strain>
    </source>
</reference>
<comment type="caution">
    <text evidence="1">The sequence shown here is derived from an EMBL/GenBank/DDBJ whole genome shotgun (WGS) entry which is preliminary data.</text>
</comment>
<name>A0A9J6QV57_9FIRM</name>
<dbReference type="AlphaFoldDB" id="A0A9J6QV57"/>
<evidence type="ECO:0000313" key="1">
    <source>
        <dbReference type="EMBL" id="MCU7378959.1"/>
    </source>
</evidence>
<dbReference type="Proteomes" id="UP001065549">
    <property type="component" value="Unassembled WGS sequence"/>
</dbReference>
<proteinExistence type="predicted"/>
<sequence>MGRKTNKKNKHLIAVPNGGWVTINTSTGVTETYSDSGSKRNFTKHHLDVLFTSPNAASVTKKLSYSMGQLVHYNPKKVVCTSIKPIDSVIVPTPYVAFRHRDSKTKVTHKKNSSGYCYLAYSIVGGVNPVSKGCKFTGITK</sequence>
<gene>
    <name evidence="1" type="ORF">OBO34_11390</name>
</gene>
<dbReference type="RefSeq" id="WP_253021186.1">
    <property type="nucleotide sequence ID" value="NZ_JAOSHN010000004.1"/>
</dbReference>
<keyword evidence="2" id="KW-1185">Reference proteome</keyword>
<dbReference type="EMBL" id="JAOSHN010000004">
    <property type="protein sequence ID" value="MCU7378959.1"/>
    <property type="molecule type" value="Genomic_DNA"/>
</dbReference>
<accession>A0A9J6QV57</accession>
<protein>
    <submittedName>
        <fullName evidence="1">Uncharacterized protein</fullName>
    </submittedName>
</protein>